<dbReference type="Proteomes" id="UP000233524">
    <property type="component" value="Unassembled WGS sequence"/>
</dbReference>
<dbReference type="PIRSF" id="PIRSF000485">
    <property type="entry name" value="Amd_phspho_trans"/>
    <property type="match status" value="1"/>
</dbReference>
<dbReference type="VEuPathDB" id="FungiDB:jhhlp_004266"/>
<keyword evidence="5 8" id="KW-0808">Transferase</keyword>
<dbReference type="CDD" id="cd06223">
    <property type="entry name" value="PRTases_typeI"/>
    <property type="match status" value="1"/>
</dbReference>
<dbReference type="AlphaFoldDB" id="A0A2N3NB69"/>
<dbReference type="InterPro" id="IPR017932">
    <property type="entry name" value="GATase_2_dom"/>
</dbReference>
<keyword evidence="4 8" id="KW-0328">Glycosyltransferase</keyword>
<dbReference type="GO" id="GO:0006189">
    <property type="term" value="P:'de novo' IMP biosynthetic process"/>
    <property type="evidence" value="ECO:0007669"/>
    <property type="project" value="UniProtKB-UniPathway"/>
</dbReference>
<dbReference type="GO" id="GO:0046872">
    <property type="term" value="F:metal ion binding"/>
    <property type="evidence" value="ECO:0007669"/>
    <property type="project" value="UniProtKB-KW"/>
</dbReference>
<name>A0A2N3NB69_9PEZI</name>
<dbReference type="GO" id="GO:0004044">
    <property type="term" value="F:amidophosphoribosyltransferase activity"/>
    <property type="evidence" value="ECO:0007669"/>
    <property type="project" value="UniProtKB-EC"/>
</dbReference>
<dbReference type="InterPro" id="IPR029057">
    <property type="entry name" value="PRTase-like"/>
</dbReference>
<proteinExistence type="inferred from homology"/>
<sequence>MCGVTALLLGDTKATTAAVDLHEALYLLQHRGQEAAGVTVCQGGRVYQCKGLGMAVKVFAEGRRLQQLPGYMGIGHLRYPTMGTTSASEAQPFYVNAPFGISMSVNGNLVNTEYLRKFLDEEAHRHVNSDSDSELLLNVFAHGLQKLGKTRANSDDIFTALGDVYSKCQGAFACTAMIAGFGIFCFRDAHGIRPLCFGSRPSATLPGATDYFVASESVALKQLGFSNIVDILPGQAVFCRKGGSPEFRQIIERKSYTPDCFEYVYFARPDSCIDGISVYRSRQNMGEKLAKKIKDVLGEKGVEEIDAVIPVPETSNIAAATLAEKLGKPYVTALIKNRYVHRTFILPNQALRQKSVRRKLSPIESEFRGKNLIIVDDSLVRGTTSRQIVQMAREAGAARVVFVSCSPECTHPHIYGIDLADPVDLVAHSRTREEIAEYIDADDVIFQDLDDLKAACFEAADSTSQVEDFEVGVFCGKYVTEVPEGYFEHLSDIRSGKRRHDPDVTNIVAGGDDDGTVVANSGPTNRPQEHGEEDAARNTNGIKTPEHREDIRYVVADMELPCFY</sequence>
<feature type="compositionally biased region" description="Basic and acidic residues" evidence="11">
    <location>
        <begin position="527"/>
        <end position="536"/>
    </location>
</feature>
<keyword evidence="14" id="KW-1185">Reference proteome</keyword>
<evidence type="ECO:0000256" key="4">
    <source>
        <dbReference type="ARBA" id="ARBA00022676"/>
    </source>
</evidence>
<comment type="cofactor">
    <cofactor evidence="10">
        <name>Mg(2+)</name>
        <dbReference type="ChEBI" id="CHEBI:18420"/>
    </cofactor>
    <text evidence="10">Binds 1 Mg(2+) ion per subunit.</text>
</comment>
<feature type="binding site" evidence="10">
    <location>
        <position position="314"/>
    </location>
    <ligand>
        <name>Mg(2+)</name>
        <dbReference type="ChEBI" id="CHEBI:18420"/>
    </ligand>
</feature>
<dbReference type="InterPro" id="IPR000836">
    <property type="entry name" value="PRTase_dom"/>
</dbReference>
<dbReference type="GO" id="GO:0009113">
    <property type="term" value="P:purine nucleobase biosynthetic process"/>
    <property type="evidence" value="ECO:0007669"/>
    <property type="project" value="InterPro"/>
</dbReference>
<evidence type="ECO:0000256" key="6">
    <source>
        <dbReference type="ARBA" id="ARBA00022755"/>
    </source>
</evidence>
<feature type="domain" description="Glutamine amidotransferase type-2" evidence="12">
    <location>
        <begin position="2"/>
        <end position="242"/>
    </location>
</feature>
<dbReference type="HAMAP" id="MF_01931">
    <property type="entry name" value="PurF"/>
    <property type="match status" value="1"/>
</dbReference>
<dbReference type="SUPFAM" id="SSF56235">
    <property type="entry name" value="N-terminal nucleophile aminohydrolases (Ntn hydrolases)"/>
    <property type="match status" value="1"/>
</dbReference>
<evidence type="ECO:0000256" key="9">
    <source>
        <dbReference type="PIRSR" id="PIRSR000485-1"/>
    </source>
</evidence>
<evidence type="ECO:0000313" key="14">
    <source>
        <dbReference type="Proteomes" id="UP000233524"/>
    </source>
</evidence>
<evidence type="ECO:0000256" key="8">
    <source>
        <dbReference type="PIRNR" id="PIRNR000485"/>
    </source>
</evidence>
<gene>
    <name evidence="13" type="ORF">jhhlp_004266</name>
</gene>
<organism evidence="13 14">
    <name type="scientific">Lomentospora prolificans</name>
    <dbReference type="NCBI Taxonomy" id="41688"/>
    <lineage>
        <taxon>Eukaryota</taxon>
        <taxon>Fungi</taxon>
        <taxon>Dikarya</taxon>
        <taxon>Ascomycota</taxon>
        <taxon>Pezizomycotina</taxon>
        <taxon>Sordariomycetes</taxon>
        <taxon>Hypocreomycetidae</taxon>
        <taxon>Microascales</taxon>
        <taxon>Microascaceae</taxon>
        <taxon>Lomentospora</taxon>
    </lineage>
</organism>
<dbReference type="PROSITE" id="PS51278">
    <property type="entry name" value="GATASE_TYPE_2"/>
    <property type="match status" value="1"/>
</dbReference>
<evidence type="ECO:0000256" key="2">
    <source>
        <dbReference type="ARBA" id="ARBA00010138"/>
    </source>
</evidence>
<comment type="pathway">
    <text evidence="1 8">Purine metabolism; IMP biosynthesis via de novo pathway; N(1)-(5-phospho-D-ribosyl)glycinamide from 5-phospho-alpha-D-ribose 1-diphosphate: step 1/2.</text>
</comment>
<dbReference type="NCBIfam" id="TIGR01134">
    <property type="entry name" value="purF"/>
    <property type="match status" value="1"/>
</dbReference>
<keyword evidence="10" id="KW-0479">Metal-binding</keyword>
<dbReference type="Gene3D" id="3.60.20.10">
    <property type="entry name" value="Glutamine Phosphoribosylpyrophosphate, subunit 1, domain 1"/>
    <property type="match status" value="1"/>
</dbReference>
<dbReference type="InParanoid" id="A0A2N3NB69"/>
<dbReference type="UniPathway" id="UPA00074">
    <property type="reaction ID" value="UER00124"/>
</dbReference>
<feature type="region of interest" description="Disordered" evidence="11">
    <location>
        <begin position="509"/>
        <end position="543"/>
    </location>
</feature>
<evidence type="ECO:0000256" key="1">
    <source>
        <dbReference type="ARBA" id="ARBA00005209"/>
    </source>
</evidence>
<dbReference type="InterPro" id="IPR005854">
    <property type="entry name" value="PurF"/>
</dbReference>
<accession>A0A2N3NB69</accession>
<evidence type="ECO:0000256" key="11">
    <source>
        <dbReference type="SAM" id="MobiDB-lite"/>
    </source>
</evidence>
<dbReference type="Gene3D" id="3.40.50.2020">
    <property type="match status" value="1"/>
</dbReference>
<comment type="catalytic activity">
    <reaction evidence="8">
        <text>5-phospho-beta-D-ribosylamine + L-glutamate + diphosphate = 5-phospho-alpha-D-ribose 1-diphosphate + L-glutamine + H2O</text>
        <dbReference type="Rhea" id="RHEA:14905"/>
        <dbReference type="ChEBI" id="CHEBI:15377"/>
        <dbReference type="ChEBI" id="CHEBI:29985"/>
        <dbReference type="ChEBI" id="CHEBI:33019"/>
        <dbReference type="ChEBI" id="CHEBI:58017"/>
        <dbReference type="ChEBI" id="CHEBI:58359"/>
        <dbReference type="ChEBI" id="CHEBI:58681"/>
        <dbReference type="EC" id="2.4.2.14"/>
    </reaction>
</comment>
<dbReference type="Pfam" id="PF13522">
    <property type="entry name" value="GATase_6"/>
    <property type="match status" value="1"/>
</dbReference>
<dbReference type="OrthoDB" id="191723at2759"/>
<evidence type="ECO:0000256" key="5">
    <source>
        <dbReference type="ARBA" id="ARBA00022679"/>
    </source>
</evidence>
<dbReference type="EC" id="2.4.2.14" evidence="3 8"/>
<evidence type="ECO:0000256" key="3">
    <source>
        <dbReference type="ARBA" id="ARBA00011941"/>
    </source>
</evidence>
<feature type="binding site" evidence="10">
    <location>
        <position position="377"/>
    </location>
    <ligand>
        <name>Mg(2+)</name>
        <dbReference type="ChEBI" id="CHEBI:18420"/>
    </ligand>
</feature>
<evidence type="ECO:0000313" key="13">
    <source>
        <dbReference type="EMBL" id="PKS09647.1"/>
    </source>
</evidence>
<feature type="binding site" evidence="10">
    <location>
        <position position="376"/>
    </location>
    <ligand>
        <name>Mg(2+)</name>
        <dbReference type="ChEBI" id="CHEBI:18420"/>
    </ligand>
</feature>
<keyword evidence="10" id="KW-0460">Magnesium</keyword>
<keyword evidence="6 8" id="KW-0658">Purine biosynthesis</keyword>
<dbReference type="EMBL" id="NLAX01000010">
    <property type="protein sequence ID" value="PKS09647.1"/>
    <property type="molecule type" value="Genomic_DNA"/>
</dbReference>
<comment type="caution">
    <text evidence="13">The sequence shown here is derived from an EMBL/GenBank/DDBJ whole genome shotgun (WGS) entry which is preliminary data.</text>
</comment>
<dbReference type="FunCoup" id="A0A2N3NB69">
    <property type="interactions" value="678"/>
</dbReference>
<feature type="active site" description="Nucleophile" evidence="9">
    <location>
        <position position="2"/>
    </location>
</feature>
<dbReference type="PANTHER" id="PTHR11907">
    <property type="entry name" value="AMIDOPHOSPHORIBOSYLTRANSFERASE"/>
    <property type="match status" value="1"/>
</dbReference>
<protein>
    <recommendedName>
        <fullName evidence="3 8">Amidophosphoribosyltransferase</fullName>
        <shortName evidence="8">ATase</shortName>
        <ecNumber evidence="3 8">2.4.2.14</ecNumber>
    </recommendedName>
    <alternativeName>
        <fullName evidence="8">Glutamine phosphoribosylpyrophosphate amidotransferase</fullName>
    </alternativeName>
</protein>
<dbReference type="SUPFAM" id="SSF53271">
    <property type="entry name" value="PRTase-like"/>
    <property type="match status" value="1"/>
</dbReference>
<comment type="similarity">
    <text evidence="2 8">In the C-terminal section; belongs to the purine/pyrimidine phosphoribosyltransferase family.</text>
</comment>
<reference evidence="13 14" key="1">
    <citation type="journal article" date="2017" name="G3 (Bethesda)">
        <title>First Draft Genome Sequence of the Pathogenic Fungus Lomentospora prolificans (Formerly Scedosporium prolificans).</title>
        <authorList>
            <person name="Luo R."/>
            <person name="Zimin A."/>
            <person name="Workman R."/>
            <person name="Fan Y."/>
            <person name="Pertea G."/>
            <person name="Grossman N."/>
            <person name="Wear M.P."/>
            <person name="Jia B."/>
            <person name="Miller H."/>
            <person name="Casadevall A."/>
            <person name="Timp W."/>
            <person name="Zhang S.X."/>
            <person name="Salzberg S.L."/>
        </authorList>
    </citation>
    <scope>NUCLEOTIDE SEQUENCE [LARGE SCALE GENOMIC DNA]</scope>
    <source>
        <strain evidence="13 14">JHH-5317</strain>
    </source>
</reference>
<dbReference type="STRING" id="41688.A0A2N3NB69"/>
<evidence type="ECO:0000256" key="7">
    <source>
        <dbReference type="ARBA" id="ARBA00022962"/>
    </source>
</evidence>
<evidence type="ECO:0000259" key="12">
    <source>
        <dbReference type="PROSITE" id="PS51278"/>
    </source>
</evidence>
<dbReference type="Pfam" id="PF00156">
    <property type="entry name" value="Pribosyltran"/>
    <property type="match status" value="1"/>
</dbReference>
<evidence type="ECO:0000256" key="10">
    <source>
        <dbReference type="PIRSR" id="PIRSR000485-2"/>
    </source>
</evidence>
<dbReference type="InterPro" id="IPR029055">
    <property type="entry name" value="Ntn_hydrolases_N"/>
</dbReference>
<keyword evidence="7" id="KW-0315">Glutamine amidotransferase</keyword>